<keyword evidence="2" id="KW-1185">Reference proteome</keyword>
<evidence type="ECO:0000313" key="2">
    <source>
        <dbReference type="Proteomes" id="UP000191931"/>
    </source>
</evidence>
<sequence length="40" mass="4703">MYFCEQKSLVKSSISVLTFDEITSIDNIQKQVFAILWITY</sequence>
<dbReference type="AlphaFoldDB" id="A0A1W1HF64"/>
<reference evidence="1 2" key="1">
    <citation type="submission" date="2017-03" db="EMBL/GenBank/DDBJ databases">
        <authorList>
            <person name="Afonso C.L."/>
            <person name="Miller P.J."/>
            <person name="Scott M.A."/>
            <person name="Spackman E."/>
            <person name="Goraichik I."/>
            <person name="Dimitrov K.M."/>
            <person name="Suarez D.L."/>
            <person name="Swayne D.E."/>
        </authorList>
    </citation>
    <scope>NUCLEOTIDE SEQUENCE [LARGE SCALE GENOMIC DNA]</scope>
    <source>
        <strain evidence="1">PRJEB14757</strain>
    </source>
</reference>
<proteinExistence type="predicted"/>
<dbReference type="EMBL" id="FWEV01000194">
    <property type="protein sequence ID" value="SLM31134.1"/>
    <property type="molecule type" value="Genomic_DNA"/>
</dbReference>
<gene>
    <name evidence="1" type="ORF">MTBBW1_2730004</name>
</gene>
<organism evidence="1 2">
    <name type="scientific">Desulfamplus magnetovallimortis</name>
    <dbReference type="NCBI Taxonomy" id="1246637"/>
    <lineage>
        <taxon>Bacteria</taxon>
        <taxon>Pseudomonadati</taxon>
        <taxon>Thermodesulfobacteriota</taxon>
        <taxon>Desulfobacteria</taxon>
        <taxon>Desulfobacterales</taxon>
        <taxon>Desulfobacteraceae</taxon>
        <taxon>Desulfamplus</taxon>
    </lineage>
</organism>
<protein>
    <submittedName>
        <fullName evidence="1">Uncharacterized protein</fullName>
    </submittedName>
</protein>
<name>A0A1W1HF64_9BACT</name>
<evidence type="ECO:0000313" key="1">
    <source>
        <dbReference type="EMBL" id="SLM31134.1"/>
    </source>
</evidence>
<accession>A0A1W1HF64</accession>
<dbReference type="Proteomes" id="UP000191931">
    <property type="component" value="Unassembled WGS sequence"/>
</dbReference>